<evidence type="ECO:0000256" key="2">
    <source>
        <dbReference type="ARBA" id="ARBA00007046"/>
    </source>
</evidence>
<dbReference type="HAMAP" id="MF_01416">
    <property type="entry name" value="ATP_synth_delta_bact"/>
    <property type="match status" value="1"/>
</dbReference>
<accession>A0ABY6L500</accession>
<dbReference type="SUPFAM" id="SSF47928">
    <property type="entry name" value="N-terminal domain of the delta subunit of the F1F0-ATP synthase"/>
    <property type="match status" value="1"/>
</dbReference>
<evidence type="ECO:0000313" key="10">
    <source>
        <dbReference type="Proteomes" id="UP001235939"/>
    </source>
</evidence>
<dbReference type="Gene3D" id="1.10.520.20">
    <property type="entry name" value="N-terminal domain of the delta subunit of the F1F0-ATP synthase"/>
    <property type="match status" value="1"/>
</dbReference>
<sequence length="196" mass="21807">MSGFVKCVVCEQPPIAVYGVEGRYATALYSASVKQKKLEKIEKDLNQLGGILQKDKIFAEFIVNPLINKNIKKEAIKKALESKLDPLTINTLSAMAENGRLGQTKSMLATFSQIMSAHRNEVVCEVTTAKVLDEVQQKELDAVLQKFFKKGEKVQLKTKVDPSIIGGMIVSIGDKYVDMSMSSKIKKYTDILRQFA</sequence>
<evidence type="ECO:0000256" key="3">
    <source>
        <dbReference type="ARBA" id="ARBA00022448"/>
    </source>
</evidence>
<evidence type="ECO:0000256" key="4">
    <source>
        <dbReference type="ARBA" id="ARBA00022781"/>
    </source>
</evidence>
<dbReference type="Proteomes" id="UP001235939">
    <property type="component" value="Chromosome 13"/>
</dbReference>
<dbReference type="PRINTS" id="PR00125">
    <property type="entry name" value="ATPASEDELTA"/>
</dbReference>
<evidence type="ECO:0000256" key="6">
    <source>
        <dbReference type="ARBA" id="ARBA00023136"/>
    </source>
</evidence>
<evidence type="ECO:0000256" key="1">
    <source>
        <dbReference type="ARBA" id="ARBA00004370"/>
    </source>
</evidence>
<dbReference type="InterPro" id="IPR026015">
    <property type="entry name" value="ATP_synth_OSCP/delta_N_sf"/>
</dbReference>
<dbReference type="NCBIfam" id="TIGR01145">
    <property type="entry name" value="ATP_synt_delta"/>
    <property type="match status" value="1"/>
</dbReference>
<evidence type="ECO:0000256" key="5">
    <source>
        <dbReference type="ARBA" id="ARBA00023065"/>
    </source>
</evidence>
<keyword evidence="4" id="KW-0375">Hydrogen ion transport</keyword>
<name>A0ABY6L500_9ARAC</name>
<proteinExistence type="inferred from homology"/>
<keyword evidence="3" id="KW-0813">Transport</keyword>
<dbReference type="Pfam" id="PF00213">
    <property type="entry name" value="OSCP"/>
    <property type="match status" value="1"/>
</dbReference>
<evidence type="ECO:0000256" key="7">
    <source>
        <dbReference type="ARBA" id="ARBA00023310"/>
    </source>
</evidence>
<gene>
    <name evidence="9" type="ORF">LAZ67_13003042</name>
</gene>
<organism evidence="9 10">
    <name type="scientific">Cordylochernes scorpioides</name>
    <dbReference type="NCBI Taxonomy" id="51811"/>
    <lineage>
        <taxon>Eukaryota</taxon>
        <taxon>Metazoa</taxon>
        <taxon>Ecdysozoa</taxon>
        <taxon>Arthropoda</taxon>
        <taxon>Chelicerata</taxon>
        <taxon>Arachnida</taxon>
        <taxon>Pseudoscorpiones</taxon>
        <taxon>Cheliferoidea</taxon>
        <taxon>Chernetidae</taxon>
        <taxon>Cordylochernes</taxon>
    </lineage>
</organism>
<comment type="similarity">
    <text evidence="2">Belongs to the ATPase delta chain family.</text>
</comment>
<protein>
    <recommendedName>
        <fullName evidence="8">Oligomycin sensitivity conferral protein</fullName>
    </recommendedName>
</protein>
<evidence type="ECO:0000313" key="9">
    <source>
        <dbReference type="EMBL" id="UYV76212.1"/>
    </source>
</evidence>
<keyword evidence="6" id="KW-0472">Membrane</keyword>
<dbReference type="EMBL" id="CP092875">
    <property type="protein sequence ID" value="UYV76212.1"/>
    <property type="molecule type" value="Genomic_DNA"/>
</dbReference>
<keyword evidence="5" id="KW-0406">Ion transport</keyword>
<keyword evidence="7" id="KW-0066">ATP synthesis</keyword>
<dbReference type="PANTHER" id="PTHR11910">
    <property type="entry name" value="ATP SYNTHASE DELTA CHAIN"/>
    <property type="match status" value="1"/>
</dbReference>
<evidence type="ECO:0000256" key="8">
    <source>
        <dbReference type="ARBA" id="ARBA00033369"/>
    </source>
</evidence>
<comment type="subcellular location">
    <subcellularLocation>
        <location evidence="1">Membrane</location>
    </subcellularLocation>
</comment>
<dbReference type="InterPro" id="IPR000711">
    <property type="entry name" value="ATPase_OSCP/dsu"/>
</dbReference>
<keyword evidence="10" id="KW-1185">Reference proteome</keyword>
<reference evidence="9 10" key="1">
    <citation type="submission" date="2022-01" db="EMBL/GenBank/DDBJ databases">
        <title>A chromosomal length assembly of Cordylochernes scorpioides.</title>
        <authorList>
            <person name="Zeh D."/>
            <person name="Zeh J."/>
        </authorList>
    </citation>
    <scope>NUCLEOTIDE SEQUENCE [LARGE SCALE GENOMIC DNA]</scope>
    <source>
        <strain evidence="9">IN4F17</strain>
        <tissue evidence="9">Whole Body</tissue>
    </source>
</reference>